<keyword evidence="3 5" id="KW-1133">Transmembrane helix</keyword>
<dbReference type="AlphaFoldDB" id="A0A841IRR2"/>
<sequence>MTNIDAPAGISVPARAPRPVLVLLIMSVAAGLSVAGNYFAQPLLGLLRSELDMSTTAAGLTVAMAQVGYAVGLGLLVPLGDRYSRRGLAAVLLAGTGLLLGVAGASPGGSVLLMATGLAAVTSVGAQVLVPFAAEISPPDRRARSIGVVMAGVLAGGLIGRAFSGIVAELAGWRAVYWITAALLVGIALVVLSALPEGERDTSDATRPLRLWRSTATLLVELPALRWPIAIAALAMASFTIHLTAISLLLISRPYAWSPAAIGLIGLLGVLGPLCMPLAGRFVDRGHSRAVLLTGLASAAAGWAVMLPAQNGQVFWLVVGVVLINVGQTAMLNASQTTCYELRPEARSRINAVFMTLFFAGGAVGGVLAPIVWVSAHWTGTCLLGVAITGLGLLAAAFTHRHGQREHGTRHVLRP</sequence>
<feature type="transmembrane region" description="Helical" evidence="5">
    <location>
        <begin position="60"/>
        <end position="80"/>
    </location>
</feature>
<dbReference type="RefSeq" id="WP_184293025.1">
    <property type="nucleotide sequence ID" value="NZ_JACHJO010000011.1"/>
</dbReference>
<evidence type="ECO:0000313" key="7">
    <source>
        <dbReference type="EMBL" id="MBB6121569.1"/>
    </source>
</evidence>
<evidence type="ECO:0000259" key="6">
    <source>
        <dbReference type="PROSITE" id="PS50850"/>
    </source>
</evidence>
<name>A0A841IRR2_9ACTN</name>
<gene>
    <name evidence="7" type="ORF">FHS13_003543</name>
</gene>
<keyword evidence="8" id="KW-1185">Reference proteome</keyword>
<comment type="caution">
    <text evidence="7">The sequence shown here is derived from an EMBL/GenBank/DDBJ whole genome shotgun (WGS) entry which is preliminary data.</text>
</comment>
<feature type="transmembrane region" description="Helical" evidence="5">
    <location>
        <begin position="146"/>
        <end position="163"/>
    </location>
</feature>
<feature type="transmembrane region" description="Helical" evidence="5">
    <location>
        <begin position="290"/>
        <end position="308"/>
    </location>
</feature>
<feature type="transmembrane region" description="Helical" evidence="5">
    <location>
        <begin position="20"/>
        <end position="40"/>
    </location>
</feature>
<dbReference type="PROSITE" id="PS50850">
    <property type="entry name" value="MFS"/>
    <property type="match status" value="1"/>
</dbReference>
<dbReference type="SUPFAM" id="SSF103473">
    <property type="entry name" value="MFS general substrate transporter"/>
    <property type="match status" value="1"/>
</dbReference>
<evidence type="ECO:0000256" key="5">
    <source>
        <dbReference type="SAM" id="Phobius"/>
    </source>
</evidence>
<evidence type="ECO:0000313" key="8">
    <source>
        <dbReference type="Proteomes" id="UP000536604"/>
    </source>
</evidence>
<dbReference type="PANTHER" id="PTHR42910:SF1">
    <property type="entry name" value="MAJOR FACILITATOR SUPERFAMILY (MFS) PROFILE DOMAIN-CONTAINING PROTEIN"/>
    <property type="match status" value="1"/>
</dbReference>
<reference evidence="7 8" key="1">
    <citation type="submission" date="2020-08" db="EMBL/GenBank/DDBJ databases">
        <title>Genomic Encyclopedia of Type Strains, Phase III (KMG-III): the genomes of soil and plant-associated and newly described type strains.</title>
        <authorList>
            <person name="Whitman W."/>
        </authorList>
    </citation>
    <scope>NUCLEOTIDE SEQUENCE [LARGE SCALE GENOMIC DNA]</scope>
    <source>
        <strain evidence="7 8">CECT 8712</strain>
    </source>
</reference>
<feature type="domain" description="Major facilitator superfamily (MFS) profile" evidence="6">
    <location>
        <begin position="19"/>
        <end position="404"/>
    </location>
</feature>
<feature type="transmembrane region" description="Helical" evidence="5">
    <location>
        <begin position="314"/>
        <end position="332"/>
    </location>
</feature>
<organism evidence="7 8">
    <name type="scientific">Nocardiopsis algeriensis</name>
    <dbReference type="NCBI Taxonomy" id="1478215"/>
    <lineage>
        <taxon>Bacteria</taxon>
        <taxon>Bacillati</taxon>
        <taxon>Actinomycetota</taxon>
        <taxon>Actinomycetes</taxon>
        <taxon>Streptosporangiales</taxon>
        <taxon>Nocardiopsidaceae</taxon>
        <taxon>Nocardiopsis</taxon>
    </lineage>
</organism>
<dbReference type="InterPro" id="IPR011701">
    <property type="entry name" value="MFS"/>
</dbReference>
<dbReference type="Pfam" id="PF07690">
    <property type="entry name" value="MFS_1"/>
    <property type="match status" value="1"/>
</dbReference>
<feature type="transmembrane region" description="Helical" evidence="5">
    <location>
        <begin position="175"/>
        <end position="195"/>
    </location>
</feature>
<dbReference type="InterPro" id="IPR036259">
    <property type="entry name" value="MFS_trans_sf"/>
</dbReference>
<evidence type="ECO:0000256" key="3">
    <source>
        <dbReference type="ARBA" id="ARBA00022989"/>
    </source>
</evidence>
<feature type="transmembrane region" description="Helical" evidence="5">
    <location>
        <begin position="378"/>
        <end position="398"/>
    </location>
</feature>
<dbReference type="GO" id="GO:0005886">
    <property type="term" value="C:plasma membrane"/>
    <property type="evidence" value="ECO:0007669"/>
    <property type="project" value="UniProtKB-SubCell"/>
</dbReference>
<dbReference type="CDD" id="cd17324">
    <property type="entry name" value="MFS_NepI_like"/>
    <property type="match status" value="1"/>
</dbReference>
<dbReference type="PANTHER" id="PTHR42910">
    <property type="entry name" value="TRANSPORTER SCO4007-RELATED"/>
    <property type="match status" value="1"/>
</dbReference>
<evidence type="ECO:0000256" key="4">
    <source>
        <dbReference type="ARBA" id="ARBA00023136"/>
    </source>
</evidence>
<feature type="transmembrane region" description="Helical" evidence="5">
    <location>
        <begin position="257"/>
        <end position="278"/>
    </location>
</feature>
<accession>A0A841IRR2</accession>
<dbReference type="GO" id="GO:0022857">
    <property type="term" value="F:transmembrane transporter activity"/>
    <property type="evidence" value="ECO:0007669"/>
    <property type="project" value="InterPro"/>
</dbReference>
<protein>
    <submittedName>
        <fullName evidence="7">Putative MFS family arabinose efflux permease</fullName>
    </submittedName>
</protein>
<feature type="transmembrane region" description="Helical" evidence="5">
    <location>
        <begin position="352"/>
        <end position="372"/>
    </location>
</feature>
<feature type="transmembrane region" description="Helical" evidence="5">
    <location>
        <begin position="229"/>
        <end position="251"/>
    </location>
</feature>
<proteinExistence type="predicted"/>
<dbReference type="InterPro" id="IPR020846">
    <property type="entry name" value="MFS_dom"/>
</dbReference>
<keyword evidence="4 5" id="KW-0472">Membrane</keyword>
<evidence type="ECO:0000256" key="1">
    <source>
        <dbReference type="ARBA" id="ARBA00004651"/>
    </source>
</evidence>
<feature type="transmembrane region" description="Helical" evidence="5">
    <location>
        <begin position="87"/>
        <end position="105"/>
    </location>
</feature>
<dbReference type="Proteomes" id="UP000536604">
    <property type="component" value="Unassembled WGS sequence"/>
</dbReference>
<dbReference type="EMBL" id="JACHJO010000011">
    <property type="protein sequence ID" value="MBB6121569.1"/>
    <property type="molecule type" value="Genomic_DNA"/>
</dbReference>
<feature type="transmembrane region" description="Helical" evidence="5">
    <location>
        <begin position="111"/>
        <end position="134"/>
    </location>
</feature>
<evidence type="ECO:0000256" key="2">
    <source>
        <dbReference type="ARBA" id="ARBA00022692"/>
    </source>
</evidence>
<dbReference type="Gene3D" id="1.20.1250.20">
    <property type="entry name" value="MFS general substrate transporter like domains"/>
    <property type="match status" value="1"/>
</dbReference>
<keyword evidence="2 5" id="KW-0812">Transmembrane</keyword>
<comment type="subcellular location">
    <subcellularLocation>
        <location evidence="1">Cell membrane</location>
        <topology evidence="1">Multi-pass membrane protein</topology>
    </subcellularLocation>
</comment>